<dbReference type="OrthoDB" id="9870117at2"/>
<proteinExistence type="predicted"/>
<name>A0A0P1GDU2_9RHOB</name>
<sequence length="229" mass="24635">MSRSHYVLVTLLALSVAGCGRAPESIGASRHQNFLLDAPVADAFWQETQLTKDAIALEDMIREMTAAARKGEPAKCDGTSLSDPSFAGCSESQLKGRLLGALPFGSKEVDSDSLSPAMADVFTQLEAVDDGIDQLLIAQRAETVRLRQEMTQGVITEQVFNARLAEMADNRRTVADTLALGTDRAAKARLMLTRAQGKGQDGLSWYVASMKQVEETTRAGQARLMAAEG</sequence>
<evidence type="ECO:0000313" key="2">
    <source>
        <dbReference type="Proteomes" id="UP000054935"/>
    </source>
</evidence>
<dbReference type="PROSITE" id="PS51257">
    <property type="entry name" value="PROKAR_LIPOPROTEIN"/>
    <property type="match status" value="1"/>
</dbReference>
<dbReference type="RefSeq" id="WP_058248007.1">
    <property type="nucleotide sequence ID" value="NZ_CYSE01000004.1"/>
</dbReference>
<organism evidence="1 2">
    <name type="scientific">Tropicibacter naphthalenivorans</name>
    <dbReference type="NCBI Taxonomy" id="441103"/>
    <lineage>
        <taxon>Bacteria</taxon>
        <taxon>Pseudomonadati</taxon>
        <taxon>Pseudomonadota</taxon>
        <taxon>Alphaproteobacteria</taxon>
        <taxon>Rhodobacterales</taxon>
        <taxon>Roseobacteraceae</taxon>
        <taxon>Tropicibacter</taxon>
    </lineage>
</organism>
<protein>
    <submittedName>
        <fullName evidence="1">Uncharacterized protein</fullName>
    </submittedName>
</protein>
<dbReference type="Proteomes" id="UP000054935">
    <property type="component" value="Unassembled WGS sequence"/>
</dbReference>
<reference evidence="1 2" key="1">
    <citation type="submission" date="2015-09" db="EMBL/GenBank/DDBJ databases">
        <authorList>
            <consortium name="Swine Surveillance"/>
        </authorList>
    </citation>
    <scope>NUCLEOTIDE SEQUENCE [LARGE SCALE GENOMIC DNA]</scope>
    <source>
        <strain evidence="1 2">CECT 7648</strain>
    </source>
</reference>
<evidence type="ECO:0000313" key="1">
    <source>
        <dbReference type="EMBL" id="CUH79522.1"/>
    </source>
</evidence>
<accession>A0A0P1GDU2</accession>
<dbReference type="EMBL" id="CYSE01000004">
    <property type="protein sequence ID" value="CUH79522.1"/>
    <property type="molecule type" value="Genomic_DNA"/>
</dbReference>
<keyword evidence="2" id="KW-1185">Reference proteome</keyword>
<dbReference type="AlphaFoldDB" id="A0A0P1GDU2"/>
<gene>
    <name evidence="1" type="ORF">TRN7648_02516</name>
</gene>